<gene>
    <name evidence="1" type="ORF">DW855_01760</name>
</gene>
<protein>
    <submittedName>
        <fullName evidence="1">Uncharacterized protein</fullName>
    </submittedName>
</protein>
<evidence type="ECO:0000313" key="1">
    <source>
        <dbReference type="EMBL" id="RGC21174.1"/>
    </source>
</evidence>
<dbReference type="EMBL" id="QVFB01000002">
    <property type="protein sequence ID" value="RGC21174.1"/>
    <property type="molecule type" value="Genomic_DNA"/>
</dbReference>
<accession>A0A3E2W9M2</accession>
<dbReference type="AlphaFoldDB" id="A0A3E2W9M2"/>
<comment type="caution">
    <text evidence="1">The sequence shown here is derived from an EMBL/GenBank/DDBJ whole genome shotgun (WGS) entry which is preliminary data.</text>
</comment>
<sequence>MGLCLFANNHVIDHEETRMIDQNKKPTAVSLAGVMRKGENEVGLLRFYKNVKYCMLEAMHIRRLSCSMMFWFSLRPHCI</sequence>
<evidence type="ECO:0000313" key="2">
    <source>
        <dbReference type="Proteomes" id="UP000260733"/>
    </source>
</evidence>
<dbReference type="Proteomes" id="UP000260733">
    <property type="component" value="Unassembled WGS sequence"/>
</dbReference>
<proteinExistence type="predicted"/>
<organism evidence="1 2">
    <name type="scientific">Faecalibacterium prausnitzii</name>
    <dbReference type="NCBI Taxonomy" id="853"/>
    <lineage>
        <taxon>Bacteria</taxon>
        <taxon>Bacillati</taxon>
        <taxon>Bacillota</taxon>
        <taxon>Clostridia</taxon>
        <taxon>Eubacteriales</taxon>
        <taxon>Oscillospiraceae</taxon>
        <taxon>Faecalibacterium</taxon>
    </lineage>
</organism>
<name>A0A3E2W9M2_9FIRM</name>
<reference evidence="1 2" key="1">
    <citation type="submission" date="2018-08" db="EMBL/GenBank/DDBJ databases">
        <title>A genome reference for cultivated species of the human gut microbiota.</title>
        <authorList>
            <person name="Zou Y."/>
            <person name="Xue W."/>
            <person name="Luo G."/>
        </authorList>
    </citation>
    <scope>NUCLEOTIDE SEQUENCE [LARGE SCALE GENOMIC DNA]</scope>
    <source>
        <strain evidence="1 2">AM37-13AC</strain>
    </source>
</reference>